<gene>
    <name evidence="3" type="ORF">SAMN05216260_108216</name>
</gene>
<dbReference type="AlphaFoldDB" id="A0A1G7LGB8"/>
<evidence type="ECO:0000259" key="2">
    <source>
        <dbReference type="Pfam" id="PF05448"/>
    </source>
</evidence>
<proteinExistence type="predicted"/>
<dbReference type="InterPro" id="IPR008391">
    <property type="entry name" value="AXE1_dom"/>
</dbReference>
<name>A0A1G7LGB8_9ACTN</name>
<feature type="domain" description="Acetyl xylan esterase" evidence="2">
    <location>
        <begin position="127"/>
        <end position="176"/>
    </location>
</feature>
<dbReference type="Proteomes" id="UP000198614">
    <property type="component" value="Unassembled WGS sequence"/>
</dbReference>
<dbReference type="PANTHER" id="PTHR47751:SF1">
    <property type="entry name" value="SUPERFAMILY HYDROLASE, PUTATIVE (AFU_ORTHOLOGUE AFUA_2G16580)-RELATED"/>
    <property type="match status" value="1"/>
</dbReference>
<evidence type="ECO:0000313" key="3">
    <source>
        <dbReference type="EMBL" id="SDF48384.1"/>
    </source>
</evidence>
<protein>
    <recommendedName>
        <fullName evidence="2">Acetyl xylan esterase domain-containing protein</fullName>
    </recommendedName>
</protein>
<feature type="compositionally biased region" description="Basic and acidic residues" evidence="1">
    <location>
        <begin position="16"/>
        <end position="43"/>
    </location>
</feature>
<feature type="region of interest" description="Disordered" evidence="1">
    <location>
        <begin position="1"/>
        <end position="45"/>
    </location>
</feature>
<dbReference type="Pfam" id="PF05448">
    <property type="entry name" value="AXE1"/>
    <property type="match status" value="1"/>
</dbReference>
<dbReference type="SUPFAM" id="SSF53474">
    <property type="entry name" value="alpha/beta-Hydrolases"/>
    <property type="match status" value="1"/>
</dbReference>
<reference evidence="3 4" key="1">
    <citation type="submission" date="2016-10" db="EMBL/GenBank/DDBJ databases">
        <authorList>
            <person name="de Groot N.N."/>
        </authorList>
    </citation>
    <scope>NUCLEOTIDE SEQUENCE [LARGE SCALE GENOMIC DNA]</scope>
    <source>
        <strain evidence="3 4">CGMCC 4.1859</strain>
    </source>
</reference>
<accession>A0A1G7LGB8</accession>
<dbReference type="PANTHER" id="PTHR47751">
    <property type="entry name" value="SUPERFAMILY HYDROLASE, PUTATIVE (AFU_ORTHOLOGUE AFUA_2G16580)-RELATED"/>
    <property type="match status" value="1"/>
</dbReference>
<dbReference type="InterPro" id="IPR029058">
    <property type="entry name" value="AB_hydrolase_fold"/>
</dbReference>
<evidence type="ECO:0000313" key="4">
    <source>
        <dbReference type="Proteomes" id="UP000198614"/>
    </source>
</evidence>
<dbReference type="EMBL" id="FNAX01000008">
    <property type="protein sequence ID" value="SDF48384.1"/>
    <property type="molecule type" value="Genomic_DNA"/>
</dbReference>
<evidence type="ECO:0000256" key="1">
    <source>
        <dbReference type="SAM" id="MobiDB-lite"/>
    </source>
</evidence>
<dbReference type="Gene3D" id="3.40.50.1820">
    <property type="entry name" value="alpha/beta hydrolase"/>
    <property type="match status" value="1"/>
</dbReference>
<dbReference type="InterPro" id="IPR051411">
    <property type="entry name" value="Polyketide_trans_af380"/>
</dbReference>
<organism evidence="3 4">
    <name type="scientific">Streptomyces griseoaurantiacus</name>
    <dbReference type="NCBI Taxonomy" id="68213"/>
    <lineage>
        <taxon>Bacteria</taxon>
        <taxon>Bacillati</taxon>
        <taxon>Actinomycetota</taxon>
        <taxon>Actinomycetes</taxon>
        <taxon>Kitasatosporales</taxon>
        <taxon>Streptomycetaceae</taxon>
        <taxon>Streptomyces</taxon>
        <taxon>Streptomyces aurantiacus group</taxon>
    </lineage>
</organism>
<dbReference type="Gene3D" id="1.10.10.800">
    <property type="match status" value="1"/>
</dbReference>
<sequence length="341" mass="37251">MNRTEEPLAGHAPHRHPVDTEDRGDRRDRQDRQDRQDDARMERVTFTSRGVPLAAHLRLPPGFEAGRRHTALVCVHPGNGVKEQTAGIYARHMAERGHVTLVFDASHQGDSGGEPRHLEDPGTRVEDIRSAVDFLTTLPFVDEERIGVLGVCAGGGYAVNAALSEHRIRAVATVVPVNIGRARRAGGSPVALLAEAGRRRTAEARGGGPELTTWLPEDLGDPAEAGITDVDLIEAIDYYLTPRGGHPRSANRLAHRSLAPLLAFDAYHLVEELLDRPLQVVVGDRAGSFGSHQEGRELFARARGPKDLLVVEGASHYDLYDRPAHVDRAVEALTAFYARHL</sequence>